<name>A0A8S5NQP5_9CAUD</name>
<dbReference type="EMBL" id="BK015228">
    <property type="protein sequence ID" value="DAD97062.1"/>
    <property type="molecule type" value="Genomic_DNA"/>
</dbReference>
<accession>A0A8S5NQP5</accession>
<organism evidence="1">
    <name type="scientific">Myoviridae sp. cteaT5</name>
    <dbReference type="NCBI Taxonomy" id="2826676"/>
    <lineage>
        <taxon>Viruses</taxon>
        <taxon>Duplodnaviria</taxon>
        <taxon>Heunggongvirae</taxon>
        <taxon>Uroviricota</taxon>
        <taxon>Caudoviricetes</taxon>
    </lineage>
</organism>
<protein>
    <submittedName>
        <fullName evidence="1">Uncharacterized protein</fullName>
    </submittedName>
</protein>
<sequence>MKMIKNQTSIDELNRTLEKYEEHHANGMITTDELSDILVRIIKRKMQLAKINTYRELTTYINHVYSLYMNGEITDTEYETTNVIIDDMIAKTFR</sequence>
<evidence type="ECO:0000313" key="1">
    <source>
        <dbReference type="EMBL" id="DAD97062.1"/>
    </source>
</evidence>
<proteinExistence type="predicted"/>
<reference evidence="1" key="1">
    <citation type="journal article" date="2021" name="Proc. Natl. Acad. Sci. U.S.A.">
        <title>A Catalog of Tens of Thousands of Viruses from Human Metagenomes Reveals Hidden Associations with Chronic Diseases.</title>
        <authorList>
            <person name="Tisza M.J."/>
            <person name="Buck C.B."/>
        </authorList>
    </citation>
    <scope>NUCLEOTIDE SEQUENCE</scope>
    <source>
        <strain evidence="1">CteaT5</strain>
    </source>
</reference>